<sequence>MHLFSALRALLLILPLSWMSPGAWAQDTLTHIAKTGELRMGHREASHPFSYKDPATGQVRGYSVDICTKIYEELKKELKRPDLRLTYVLVDGKNRLADLKNNVVDLECGTTTNTLERQKEVAFSHHIFIATTAFLVRKDSGIKTVDDLNGKRIAVERKTTNDGLLATNERTYHRKFIYVPVDSTAQGLDALTRREADAVFADDAGLWSPMTRLGKAMGDYQFLEKRLSVEPYSIGLRRQDPRFKELVDQVTRRLIQTGEMAALYKKWFHSDQGTLPMSVFMREALKRPSDVGVEQIAF</sequence>
<dbReference type="EMBL" id="JBHSAJ010000042">
    <property type="protein sequence ID" value="MFC3935860.1"/>
    <property type="molecule type" value="Genomic_DNA"/>
</dbReference>
<feature type="chain" id="PRO_5046516665" evidence="4">
    <location>
        <begin position="26"/>
        <end position="298"/>
    </location>
</feature>
<evidence type="ECO:0000313" key="7">
    <source>
        <dbReference type="Proteomes" id="UP001595693"/>
    </source>
</evidence>
<protein>
    <submittedName>
        <fullName evidence="6">Amino acid ABC transporter substrate-binding protein</fullName>
    </submittedName>
</protein>
<dbReference type="RefSeq" id="WP_228894547.1">
    <property type="nucleotide sequence ID" value="NZ_JAMXAX010000037.1"/>
</dbReference>
<dbReference type="SMART" id="SM00062">
    <property type="entry name" value="PBPb"/>
    <property type="match status" value="1"/>
</dbReference>
<dbReference type="CDD" id="cd13688">
    <property type="entry name" value="PBP2_GltI_DEBP"/>
    <property type="match status" value="1"/>
</dbReference>
<dbReference type="PANTHER" id="PTHR30085">
    <property type="entry name" value="AMINO ACID ABC TRANSPORTER PERMEASE"/>
    <property type="match status" value="1"/>
</dbReference>
<dbReference type="InterPro" id="IPR001638">
    <property type="entry name" value="Solute-binding_3/MltF_N"/>
</dbReference>
<reference evidence="7" key="1">
    <citation type="journal article" date="2019" name="Int. J. Syst. Evol. Microbiol.">
        <title>The Global Catalogue of Microorganisms (GCM) 10K type strain sequencing project: providing services to taxonomists for standard genome sequencing and annotation.</title>
        <authorList>
            <consortium name="The Broad Institute Genomics Platform"/>
            <consortium name="The Broad Institute Genome Sequencing Center for Infectious Disease"/>
            <person name="Wu L."/>
            <person name="Ma J."/>
        </authorList>
    </citation>
    <scope>NUCLEOTIDE SEQUENCE [LARGE SCALE GENOMIC DNA]</scope>
    <source>
        <strain evidence="7">CCUG 2113</strain>
    </source>
</reference>
<keyword evidence="2" id="KW-0813">Transport</keyword>
<feature type="signal peptide" evidence="4">
    <location>
        <begin position="1"/>
        <end position="25"/>
    </location>
</feature>
<evidence type="ECO:0000256" key="1">
    <source>
        <dbReference type="ARBA" id="ARBA00010333"/>
    </source>
</evidence>
<evidence type="ECO:0000256" key="3">
    <source>
        <dbReference type="ARBA" id="ARBA00022729"/>
    </source>
</evidence>
<dbReference type="Gene3D" id="3.40.190.10">
    <property type="entry name" value="Periplasmic binding protein-like II"/>
    <property type="match status" value="2"/>
</dbReference>
<evidence type="ECO:0000259" key="5">
    <source>
        <dbReference type="SMART" id="SM00062"/>
    </source>
</evidence>
<feature type="domain" description="Solute-binding protein family 3/N-terminal" evidence="5">
    <location>
        <begin position="37"/>
        <end position="271"/>
    </location>
</feature>
<keyword evidence="3 4" id="KW-0732">Signal</keyword>
<evidence type="ECO:0000313" key="6">
    <source>
        <dbReference type="EMBL" id="MFC3935860.1"/>
    </source>
</evidence>
<proteinExistence type="inferred from homology"/>
<comment type="similarity">
    <text evidence="1">Belongs to the bacterial solute-binding protein 3 family.</text>
</comment>
<gene>
    <name evidence="6" type="ORF">ACFOW3_14670</name>
</gene>
<keyword evidence="7" id="KW-1185">Reference proteome</keyword>
<dbReference type="PANTHER" id="PTHR30085:SF2">
    <property type="entry name" value="GLUTAMATE_ASPARTATE IMPORT SOLUTE-BINDING PROTEIN"/>
    <property type="match status" value="1"/>
</dbReference>
<comment type="caution">
    <text evidence="6">The sequence shown here is derived from an EMBL/GenBank/DDBJ whole genome shotgun (WGS) entry which is preliminary data.</text>
</comment>
<dbReference type="Proteomes" id="UP001595693">
    <property type="component" value="Unassembled WGS sequence"/>
</dbReference>
<dbReference type="Pfam" id="PF00497">
    <property type="entry name" value="SBP_bac_3"/>
    <property type="match status" value="1"/>
</dbReference>
<dbReference type="SUPFAM" id="SSF53850">
    <property type="entry name" value="Periplasmic binding protein-like II"/>
    <property type="match status" value="1"/>
</dbReference>
<evidence type="ECO:0000256" key="4">
    <source>
        <dbReference type="SAM" id="SignalP"/>
    </source>
</evidence>
<organism evidence="6 7">
    <name type="scientific">Acidovorax facilis</name>
    <dbReference type="NCBI Taxonomy" id="12917"/>
    <lineage>
        <taxon>Bacteria</taxon>
        <taxon>Pseudomonadati</taxon>
        <taxon>Pseudomonadota</taxon>
        <taxon>Betaproteobacteria</taxon>
        <taxon>Burkholderiales</taxon>
        <taxon>Comamonadaceae</taxon>
        <taxon>Acidovorax</taxon>
    </lineage>
</organism>
<name>A0ABV8DCW9_9BURK</name>
<accession>A0ABV8DCW9</accession>
<evidence type="ECO:0000256" key="2">
    <source>
        <dbReference type="ARBA" id="ARBA00022448"/>
    </source>
</evidence>
<dbReference type="InterPro" id="IPR051455">
    <property type="entry name" value="Bact_solute-bind_prot3"/>
</dbReference>